<dbReference type="Pfam" id="PF01471">
    <property type="entry name" value="PG_binding_1"/>
    <property type="match status" value="1"/>
</dbReference>
<evidence type="ECO:0000256" key="3">
    <source>
        <dbReference type="ARBA" id="ARBA00022676"/>
    </source>
</evidence>
<sequence>MRRRYLLAFIPILVLGWLMVRPAPAAENRSITCEDGEEFTLEEQIPADSSNTPVATTDKIVVDTRRLRLEFYRDNVLVRSYPVAIGTADTPTPVGEWRVIHKGGNWGDGFGARWIGINVPWGIYGIHGTNKPYSIGSRASHGCIRMLNPHVIELYSMVKVGTPVYINGTLPKVSPRVQMSKKNTGRDILVMQYRLRQLGFDPGWADARFGEQMEQAVKRMQYFFGLTPTGRITMVEQYFLGMR</sequence>
<dbReference type="InterPro" id="IPR038063">
    <property type="entry name" value="Transpep_catalytic_dom"/>
</dbReference>
<evidence type="ECO:0000256" key="10">
    <source>
        <dbReference type="SAM" id="SignalP"/>
    </source>
</evidence>
<dbReference type="GO" id="GO:0071555">
    <property type="term" value="P:cell wall organization"/>
    <property type="evidence" value="ECO:0007669"/>
    <property type="project" value="UniProtKB-UniRule"/>
</dbReference>
<dbReference type="InterPro" id="IPR036366">
    <property type="entry name" value="PGBDSf"/>
</dbReference>
<dbReference type="AlphaFoldDB" id="A0A4R1S224"/>
<dbReference type="EMBL" id="SLUN01000005">
    <property type="protein sequence ID" value="TCL73218.1"/>
    <property type="molecule type" value="Genomic_DNA"/>
</dbReference>
<dbReference type="PROSITE" id="PS52029">
    <property type="entry name" value="LD_TPASE"/>
    <property type="match status" value="1"/>
</dbReference>
<dbReference type="PANTHER" id="PTHR30582">
    <property type="entry name" value="L,D-TRANSPEPTIDASE"/>
    <property type="match status" value="1"/>
</dbReference>
<dbReference type="InterPro" id="IPR002477">
    <property type="entry name" value="Peptidoglycan-bd-like"/>
</dbReference>
<keyword evidence="8 9" id="KW-0961">Cell wall biogenesis/degradation</keyword>
<comment type="similarity">
    <text evidence="2">Belongs to the YkuD family.</text>
</comment>
<dbReference type="PANTHER" id="PTHR30582:SF24">
    <property type="entry name" value="L,D-TRANSPEPTIDASE ERFK_SRFK-RELATED"/>
    <property type="match status" value="1"/>
</dbReference>
<dbReference type="InterPro" id="IPR036365">
    <property type="entry name" value="PGBD-like_sf"/>
</dbReference>
<dbReference type="SUPFAM" id="SSF47090">
    <property type="entry name" value="PGBD-like"/>
    <property type="match status" value="1"/>
</dbReference>
<evidence type="ECO:0000313" key="12">
    <source>
        <dbReference type="EMBL" id="TCL73218.1"/>
    </source>
</evidence>
<evidence type="ECO:0000259" key="11">
    <source>
        <dbReference type="PROSITE" id="PS52029"/>
    </source>
</evidence>
<evidence type="ECO:0000256" key="4">
    <source>
        <dbReference type="ARBA" id="ARBA00022679"/>
    </source>
</evidence>
<keyword evidence="6 9" id="KW-0133">Cell shape</keyword>
<evidence type="ECO:0000256" key="5">
    <source>
        <dbReference type="ARBA" id="ARBA00022801"/>
    </source>
</evidence>
<feature type="chain" id="PRO_5020420048" evidence="10">
    <location>
        <begin position="26"/>
        <end position="243"/>
    </location>
</feature>
<organism evidence="12 13">
    <name type="scientific">Hydrogenispora ethanolica</name>
    <dbReference type="NCBI Taxonomy" id="1082276"/>
    <lineage>
        <taxon>Bacteria</taxon>
        <taxon>Bacillati</taxon>
        <taxon>Bacillota</taxon>
        <taxon>Hydrogenispora</taxon>
    </lineage>
</organism>
<dbReference type="Gene3D" id="2.40.440.10">
    <property type="entry name" value="L,D-transpeptidase catalytic domain-like"/>
    <property type="match status" value="1"/>
</dbReference>
<keyword evidence="13" id="KW-1185">Reference proteome</keyword>
<dbReference type="Pfam" id="PF03734">
    <property type="entry name" value="YkuD"/>
    <property type="match status" value="1"/>
</dbReference>
<dbReference type="GO" id="GO:0018104">
    <property type="term" value="P:peptidoglycan-protein cross-linking"/>
    <property type="evidence" value="ECO:0007669"/>
    <property type="project" value="TreeGrafter"/>
</dbReference>
<dbReference type="InterPro" id="IPR050979">
    <property type="entry name" value="LD-transpeptidase"/>
</dbReference>
<keyword evidence="10" id="KW-0732">Signal</keyword>
<dbReference type="CDD" id="cd16913">
    <property type="entry name" value="YkuD_like"/>
    <property type="match status" value="1"/>
</dbReference>
<reference evidence="12 13" key="1">
    <citation type="submission" date="2019-03" db="EMBL/GenBank/DDBJ databases">
        <title>Genomic Encyclopedia of Type Strains, Phase IV (KMG-IV): sequencing the most valuable type-strain genomes for metagenomic binning, comparative biology and taxonomic classification.</title>
        <authorList>
            <person name="Goeker M."/>
        </authorList>
    </citation>
    <scope>NUCLEOTIDE SEQUENCE [LARGE SCALE GENOMIC DNA]</scope>
    <source>
        <strain evidence="12 13">LX-B</strain>
    </source>
</reference>
<keyword evidence="5" id="KW-0378">Hydrolase</keyword>
<comment type="pathway">
    <text evidence="1 9">Cell wall biogenesis; peptidoglycan biosynthesis.</text>
</comment>
<evidence type="ECO:0000256" key="6">
    <source>
        <dbReference type="ARBA" id="ARBA00022960"/>
    </source>
</evidence>
<dbReference type="GO" id="GO:0005576">
    <property type="term" value="C:extracellular region"/>
    <property type="evidence" value="ECO:0007669"/>
    <property type="project" value="TreeGrafter"/>
</dbReference>
<keyword evidence="4" id="KW-0808">Transferase</keyword>
<proteinExistence type="inferred from homology"/>
<feature type="signal peptide" evidence="10">
    <location>
        <begin position="1"/>
        <end position="25"/>
    </location>
</feature>
<evidence type="ECO:0000256" key="2">
    <source>
        <dbReference type="ARBA" id="ARBA00005992"/>
    </source>
</evidence>
<gene>
    <name evidence="12" type="ORF">EDC14_100580</name>
</gene>
<feature type="domain" description="L,D-TPase catalytic" evidence="11">
    <location>
        <begin position="58"/>
        <end position="167"/>
    </location>
</feature>
<dbReference type="GO" id="GO:0071972">
    <property type="term" value="F:peptidoglycan L,D-transpeptidase activity"/>
    <property type="evidence" value="ECO:0007669"/>
    <property type="project" value="TreeGrafter"/>
</dbReference>
<keyword evidence="3" id="KW-0328">Glycosyltransferase</keyword>
<dbReference type="GO" id="GO:0008360">
    <property type="term" value="P:regulation of cell shape"/>
    <property type="evidence" value="ECO:0007669"/>
    <property type="project" value="UniProtKB-UniRule"/>
</dbReference>
<accession>A0A4R1S224</accession>
<feature type="active site" description="Proton donor/acceptor" evidence="9">
    <location>
        <position position="127"/>
    </location>
</feature>
<dbReference type="UniPathway" id="UPA00219"/>
<feature type="active site" description="Nucleophile" evidence="9">
    <location>
        <position position="143"/>
    </location>
</feature>
<evidence type="ECO:0000256" key="9">
    <source>
        <dbReference type="PROSITE-ProRule" id="PRU01373"/>
    </source>
</evidence>
<dbReference type="OrthoDB" id="9787225at2"/>
<evidence type="ECO:0000256" key="1">
    <source>
        <dbReference type="ARBA" id="ARBA00004752"/>
    </source>
</evidence>
<dbReference type="SUPFAM" id="SSF141523">
    <property type="entry name" value="L,D-transpeptidase catalytic domain-like"/>
    <property type="match status" value="1"/>
</dbReference>
<keyword evidence="7 9" id="KW-0573">Peptidoglycan synthesis</keyword>
<dbReference type="InterPro" id="IPR005490">
    <property type="entry name" value="LD_TPept_cat_dom"/>
</dbReference>
<dbReference type="Gene3D" id="1.10.101.10">
    <property type="entry name" value="PGBD-like superfamily/PGBD"/>
    <property type="match status" value="1"/>
</dbReference>
<name>A0A4R1S224_HYDET</name>
<dbReference type="Proteomes" id="UP000295008">
    <property type="component" value="Unassembled WGS sequence"/>
</dbReference>
<evidence type="ECO:0000256" key="8">
    <source>
        <dbReference type="ARBA" id="ARBA00023316"/>
    </source>
</evidence>
<evidence type="ECO:0000313" key="13">
    <source>
        <dbReference type="Proteomes" id="UP000295008"/>
    </source>
</evidence>
<comment type="caution">
    <text evidence="12">The sequence shown here is derived from an EMBL/GenBank/DDBJ whole genome shotgun (WGS) entry which is preliminary data.</text>
</comment>
<dbReference type="RefSeq" id="WP_132013376.1">
    <property type="nucleotide sequence ID" value="NZ_SLUN01000005.1"/>
</dbReference>
<evidence type="ECO:0000256" key="7">
    <source>
        <dbReference type="ARBA" id="ARBA00022984"/>
    </source>
</evidence>
<protein>
    <submittedName>
        <fullName evidence="12">Putative peptidoglycan binding protein</fullName>
    </submittedName>
</protein>
<dbReference type="GO" id="GO:0016757">
    <property type="term" value="F:glycosyltransferase activity"/>
    <property type="evidence" value="ECO:0007669"/>
    <property type="project" value="UniProtKB-KW"/>
</dbReference>